<name>A0A2M9ZZI8_9LEPT</name>
<gene>
    <name evidence="1" type="ORF">CH365_07375</name>
</gene>
<sequence length="108" mass="12720">MKNNPKKKDYKFVAKDFYKLLEIQEWKCFLTGRTLEPENTNAEHIQPLRKGGEHEFKNICFVVEPLAKLKRYHTEAEIVHLAYEIILWKGPKYGYKAPIKSIGGRKVK</sequence>
<dbReference type="AlphaFoldDB" id="A0A2M9ZZI8"/>
<reference evidence="1 2" key="1">
    <citation type="submission" date="2017-07" db="EMBL/GenBank/DDBJ databases">
        <title>Leptospira spp. isolated from tropical soils.</title>
        <authorList>
            <person name="Thibeaux R."/>
            <person name="Iraola G."/>
            <person name="Ferres I."/>
            <person name="Bierque E."/>
            <person name="Girault D."/>
            <person name="Soupe-Gilbert M.-E."/>
            <person name="Picardeau M."/>
            <person name="Goarant C."/>
        </authorList>
    </citation>
    <scope>NUCLEOTIDE SEQUENCE [LARGE SCALE GENOMIC DNA]</scope>
    <source>
        <strain evidence="1 2">ES4-C-A1</strain>
    </source>
</reference>
<protein>
    <recommendedName>
        <fullName evidence="3">HNH endonuclease</fullName>
    </recommendedName>
</protein>
<evidence type="ECO:0008006" key="3">
    <source>
        <dbReference type="Google" id="ProtNLM"/>
    </source>
</evidence>
<dbReference type="Gene3D" id="1.10.30.50">
    <property type="match status" value="1"/>
</dbReference>
<evidence type="ECO:0000313" key="2">
    <source>
        <dbReference type="Proteomes" id="UP000231843"/>
    </source>
</evidence>
<dbReference type="OrthoDB" id="336037at2"/>
<organism evidence="1 2">
    <name type="scientific">Leptospira neocaledonica</name>
    <dbReference type="NCBI Taxonomy" id="2023192"/>
    <lineage>
        <taxon>Bacteria</taxon>
        <taxon>Pseudomonadati</taxon>
        <taxon>Spirochaetota</taxon>
        <taxon>Spirochaetia</taxon>
        <taxon>Leptospirales</taxon>
        <taxon>Leptospiraceae</taxon>
        <taxon>Leptospira</taxon>
    </lineage>
</organism>
<dbReference type="RefSeq" id="WP_100767954.1">
    <property type="nucleotide sequence ID" value="NZ_NPEA01000004.1"/>
</dbReference>
<keyword evidence="2" id="KW-1185">Reference proteome</keyword>
<dbReference type="Proteomes" id="UP000231843">
    <property type="component" value="Unassembled WGS sequence"/>
</dbReference>
<proteinExistence type="predicted"/>
<dbReference type="EMBL" id="NPEA01000004">
    <property type="protein sequence ID" value="PJZ77401.1"/>
    <property type="molecule type" value="Genomic_DNA"/>
</dbReference>
<evidence type="ECO:0000313" key="1">
    <source>
        <dbReference type="EMBL" id="PJZ77401.1"/>
    </source>
</evidence>
<comment type="caution">
    <text evidence="1">The sequence shown here is derived from an EMBL/GenBank/DDBJ whole genome shotgun (WGS) entry which is preliminary data.</text>
</comment>
<accession>A0A2M9ZZI8</accession>